<dbReference type="Proteomes" id="UP000479000">
    <property type="component" value="Unassembled WGS sequence"/>
</dbReference>
<accession>A0A6H5H2U9</accession>
<dbReference type="AlphaFoldDB" id="A0A6H5H2U9"/>
<keyword evidence="3" id="KW-1185">Reference proteome</keyword>
<organism evidence="2 3">
    <name type="scientific">Nesidiocoris tenuis</name>
    <dbReference type="NCBI Taxonomy" id="355587"/>
    <lineage>
        <taxon>Eukaryota</taxon>
        <taxon>Metazoa</taxon>
        <taxon>Ecdysozoa</taxon>
        <taxon>Arthropoda</taxon>
        <taxon>Hexapoda</taxon>
        <taxon>Insecta</taxon>
        <taxon>Pterygota</taxon>
        <taxon>Neoptera</taxon>
        <taxon>Paraneoptera</taxon>
        <taxon>Hemiptera</taxon>
        <taxon>Heteroptera</taxon>
        <taxon>Panheteroptera</taxon>
        <taxon>Cimicomorpha</taxon>
        <taxon>Miridae</taxon>
        <taxon>Dicyphina</taxon>
        <taxon>Nesidiocoris</taxon>
    </lineage>
</organism>
<protein>
    <submittedName>
        <fullName evidence="2">Uncharacterized protein</fullName>
    </submittedName>
</protein>
<gene>
    <name evidence="2" type="ORF">NTEN_LOCUS15280</name>
</gene>
<evidence type="ECO:0000313" key="2">
    <source>
        <dbReference type="EMBL" id="CAB0010231.1"/>
    </source>
</evidence>
<evidence type="ECO:0000313" key="3">
    <source>
        <dbReference type="Proteomes" id="UP000479000"/>
    </source>
</evidence>
<evidence type="ECO:0000256" key="1">
    <source>
        <dbReference type="SAM" id="MobiDB-lite"/>
    </source>
</evidence>
<name>A0A6H5H2U9_9HEMI</name>
<dbReference type="EMBL" id="CADCXU010022920">
    <property type="protein sequence ID" value="CAB0010231.1"/>
    <property type="molecule type" value="Genomic_DNA"/>
</dbReference>
<sequence length="238" mass="26713">MKKIGALSRYIDVGLSSPWPGTKPVNHRLVILAIQKGMPCAPTSCCIAERQKLAEVEHSFNSTLPRPRDCRKAKFSQYGVVPESRSKLEINILVEGLIAHEPLLRRLADPTHCITGRGSGGRRVCQWEESRVPPPPRVRQFRAGRPPSDNHKYVFVLKKPVVVRRLIKQRKREPPPDDTGGATMSANLKGKKKPWTDANLLDQRIFKCRHFMYLLSGPAGSSWSAESSVKPVGSYFRV</sequence>
<feature type="region of interest" description="Disordered" evidence="1">
    <location>
        <begin position="168"/>
        <end position="190"/>
    </location>
</feature>
<proteinExistence type="predicted"/>
<reference evidence="2 3" key="1">
    <citation type="submission" date="2020-02" db="EMBL/GenBank/DDBJ databases">
        <authorList>
            <person name="Ferguson B K."/>
        </authorList>
    </citation>
    <scope>NUCLEOTIDE SEQUENCE [LARGE SCALE GENOMIC DNA]</scope>
</reference>